<dbReference type="AlphaFoldDB" id="A0AAU8K820"/>
<protein>
    <submittedName>
        <fullName evidence="1">Uncharacterized protein</fullName>
    </submittedName>
</protein>
<evidence type="ECO:0000313" key="1">
    <source>
        <dbReference type="EMBL" id="XCM83384.1"/>
    </source>
</evidence>
<gene>
    <name evidence="1" type="ORF">ABWK59_32895</name>
</gene>
<sequence length="60" mass="7046">MWRHLYSAVYPWSHDPEYDRARWRFIPYLDAADEEYNCARGNPEAMAKWLAARSAAGGVR</sequence>
<dbReference type="RefSeq" id="WP_354644320.1">
    <property type="nucleotide sequence ID" value="NZ_CP159872.1"/>
</dbReference>
<dbReference type="EMBL" id="CP159872">
    <property type="protein sequence ID" value="XCM83384.1"/>
    <property type="molecule type" value="Genomic_DNA"/>
</dbReference>
<dbReference type="KEGG" id="kcm:ABWK59_32895"/>
<reference evidence="1" key="1">
    <citation type="submission" date="2024-06" db="EMBL/GenBank/DDBJ databases">
        <title>The genome sequences of Kitasatospora sp. strain HUAS MG31.</title>
        <authorList>
            <person name="Mo P."/>
        </authorList>
    </citation>
    <scope>NUCLEOTIDE SEQUENCE</scope>
    <source>
        <strain evidence="1">HUAS MG31</strain>
    </source>
</reference>
<name>A0AAU8K820_9ACTN</name>
<accession>A0AAU8K820</accession>
<proteinExistence type="predicted"/>
<organism evidence="1">
    <name type="scientific">Kitasatospora camelliae</name>
    <dbReference type="NCBI Taxonomy" id="3156397"/>
    <lineage>
        <taxon>Bacteria</taxon>
        <taxon>Bacillati</taxon>
        <taxon>Actinomycetota</taxon>
        <taxon>Actinomycetes</taxon>
        <taxon>Kitasatosporales</taxon>
        <taxon>Streptomycetaceae</taxon>
        <taxon>Kitasatospora</taxon>
    </lineage>
</organism>